<dbReference type="Pfam" id="PF07876">
    <property type="entry name" value="Dabb"/>
    <property type="match status" value="1"/>
</dbReference>
<dbReference type="SMART" id="SM00886">
    <property type="entry name" value="Dabb"/>
    <property type="match status" value="1"/>
</dbReference>
<organism evidence="2 3">
    <name type="scientific">Aliiroseovarius zhejiangensis</name>
    <dbReference type="NCBI Taxonomy" id="1632025"/>
    <lineage>
        <taxon>Bacteria</taxon>
        <taxon>Pseudomonadati</taxon>
        <taxon>Pseudomonadota</taxon>
        <taxon>Alphaproteobacteria</taxon>
        <taxon>Rhodobacterales</taxon>
        <taxon>Paracoccaceae</taxon>
        <taxon>Aliiroseovarius</taxon>
    </lineage>
</organism>
<dbReference type="InterPro" id="IPR013097">
    <property type="entry name" value="Dabb"/>
</dbReference>
<evidence type="ECO:0000313" key="2">
    <source>
        <dbReference type="EMBL" id="GHE97834.1"/>
    </source>
</evidence>
<dbReference type="InterPro" id="IPR011008">
    <property type="entry name" value="Dimeric_a/b-barrel"/>
</dbReference>
<evidence type="ECO:0000259" key="1">
    <source>
        <dbReference type="PROSITE" id="PS51502"/>
    </source>
</evidence>
<keyword evidence="3" id="KW-1185">Reference proteome</keyword>
<dbReference type="Proteomes" id="UP000609802">
    <property type="component" value="Unassembled WGS sequence"/>
</dbReference>
<dbReference type="EMBL" id="BNCH01000003">
    <property type="protein sequence ID" value="GHE97834.1"/>
    <property type="molecule type" value="Genomic_DNA"/>
</dbReference>
<reference evidence="3" key="1">
    <citation type="journal article" date="2019" name="Int. J. Syst. Evol. Microbiol.">
        <title>The Global Catalogue of Microorganisms (GCM) 10K type strain sequencing project: providing services to taxonomists for standard genome sequencing and annotation.</title>
        <authorList>
            <consortium name="The Broad Institute Genomics Platform"/>
            <consortium name="The Broad Institute Genome Sequencing Center for Infectious Disease"/>
            <person name="Wu L."/>
            <person name="Ma J."/>
        </authorList>
    </citation>
    <scope>NUCLEOTIDE SEQUENCE [LARGE SCALE GENOMIC DNA]</scope>
    <source>
        <strain evidence="3">KCTC 42443</strain>
    </source>
</reference>
<dbReference type="Gene3D" id="3.30.70.100">
    <property type="match status" value="1"/>
</dbReference>
<name>A0ABQ3IYJ9_9RHOB</name>
<dbReference type="RefSeq" id="WP_191286182.1">
    <property type="nucleotide sequence ID" value="NZ_BNCH01000003.1"/>
</dbReference>
<proteinExistence type="predicted"/>
<gene>
    <name evidence="2" type="ORF">GCM10016455_18050</name>
</gene>
<comment type="caution">
    <text evidence="2">The sequence shown here is derived from an EMBL/GenBank/DDBJ whole genome shotgun (WGS) entry which is preliminary data.</text>
</comment>
<feature type="domain" description="Stress-response A/B barrel" evidence="1">
    <location>
        <begin position="2"/>
        <end position="93"/>
    </location>
</feature>
<protein>
    <submittedName>
        <fullName evidence="2">Stress responsive protein</fullName>
    </submittedName>
</protein>
<sequence>MIRHIVFFTAKRAEDRDTIRAGLELLKDIPHCLRLEVAENFATDPIPGPSPDVVVYGEFKDEAQLAAYKAHPLYQQSIARVRPLRELRVAADFMADG</sequence>
<dbReference type="PROSITE" id="PS51502">
    <property type="entry name" value="S_R_A_B_BARREL"/>
    <property type="match status" value="1"/>
</dbReference>
<evidence type="ECO:0000313" key="3">
    <source>
        <dbReference type="Proteomes" id="UP000609802"/>
    </source>
</evidence>
<dbReference type="SUPFAM" id="SSF54909">
    <property type="entry name" value="Dimeric alpha+beta barrel"/>
    <property type="match status" value="1"/>
</dbReference>
<accession>A0ABQ3IYJ9</accession>